<keyword evidence="1" id="KW-0547">Nucleotide-binding</keyword>
<protein>
    <recommendedName>
        <fullName evidence="3">AAA+ ATPase domain-containing protein</fullName>
    </recommendedName>
</protein>
<dbReference type="AlphaFoldDB" id="A0A3A1Y1H8"/>
<dbReference type="Gene3D" id="3.40.630.30">
    <property type="match status" value="1"/>
</dbReference>
<keyword evidence="2" id="KW-0067">ATP-binding</keyword>
<dbReference type="InterPro" id="IPR016181">
    <property type="entry name" value="Acyl_CoA_acyltransferase"/>
</dbReference>
<dbReference type="SUPFAM" id="SSF52540">
    <property type="entry name" value="P-loop containing nucleoside triphosphate hydrolases"/>
    <property type="match status" value="1"/>
</dbReference>
<name>A0A3A1Y1H8_9GAMM</name>
<evidence type="ECO:0000259" key="3">
    <source>
        <dbReference type="SMART" id="SM00382"/>
    </source>
</evidence>
<evidence type="ECO:0000256" key="2">
    <source>
        <dbReference type="ARBA" id="ARBA00022840"/>
    </source>
</evidence>
<dbReference type="SUPFAM" id="SSF55729">
    <property type="entry name" value="Acyl-CoA N-acyltransferases (Nat)"/>
    <property type="match status" value="1"/>
</dbReference>
<evidence type="ECO:0000313" key="4">
    <source>
        <dbReference type="EMBL" id="RIY31136.1"/>
    </source>
</evidence>
<dbReference type="InterPro" id="IPR003593">
    <property type="entry name" value="AAA+_ATPase"/>
</dbReference>
<accession>A0A3A1Y1H8</accession>
<dbReference type="SMART" id="SM00382">
    <property type="entry name" value="AAA"/>
    <property type="match status" value="1"/>
</dbReference>
<dbReference type="GO" id="GO:0005524">
    <property type="term" value="F:ATP binding"/>
    <property type="evidence" value="ECO:0007669"/>
    <property type="project" value="UniProtKB-KW"/>
</dbReference>
<sequence>MLLPRQLVLRLYKQQSFSNLVAQQLADLRSILSLNPGQAAWLVEKKEQILQALTEEQRESFAFVDPTGKLIAGKATQREVVLLEVSNAKRILGYNFAGIVYQYSPVNSQAEQESGKSIHAHNLLYCLATVKASGVFCLYSHNNFAPNSYPAYVLETAKNFARLSQQLNPKLEKEFACQYGQYLDFTSTSEQELDHQESNKTNKVTIVEQTLVKDTLLNSQEVNTRLTNFWQEQKNPQLLQEQAQKAYQAQLEIITAQIKEHLTQSNQALELKQKQVYAFLGQRGAGKTHFSLELAQQFPGQVAITALGKRTTYGDLPYLAPEVAVAYHQPDELQKSKQRDQQISQLISQQAQKKQQEASNNLVEENPLQILLVDEASAFSASVLQELLHSSWQVIIFVSTIDGYESGAGVGLWHRVIARSPRPVKVYHFNWSFRALEPDILSAWQEQLSGTTSLATLLQSNPEVEIIPIISNFANLPKQPKLPKQDHNLLPVANKLKQQVTQQSNLQHQGNLQEQDYTICKLETFAAKLEFFQLAYLTHYRHQVQDFASAFSSEQELYGLYFQDKLIGGIHLIKENYPEELAKDILAGRRLPPGNLGVQTLIQYFGLQAQLKEKKITRVSRIFLLPTYRHLGLAQKLLSSTTTEQQLVLTMYSQDQEIESFWQSAGFSNLCYLPNPNKSTGKGNVLSGKVQDASLDSWYKGISQLYQLCHHIGQGESEQTTWQTWQQSYPELAQSLLDFYQLWQEGHDNLAPVYIKDYRLFYARLYVQNFVNKEKI</sequence>
<keyword evidence="5" id="KW-1185">Reference proteome</keyword>
<dbReference type="Gene3D" id="3.40.50.300">
    <property type="entry name" value="P-loop containing nucleotide triphosphate hydrolases"/>
    <property type="match status" value="1"/>
</dbReference>
<organism evidence="4 5">
    <name type="scientific">Psittacicella hinzii</name>
    <dbReference type="NCBI Taxonomy" id="2028575"/>
    <lineage>
        <taxon>Bacteria</taxon>
        <taxon>Pseudomonadati</taxon>
        <taxon>Pseudomonadota</taxon>
        <taxon>Gammaproteobacteria</taxon>
        <taxon>Pasteurellales</taxon>
        <taxon>Psittacicellaceae</taxon>
        <taxon>Psittacicella</taxon>
    </lineage>
</organism>
<proteinExistence type="predicted"/>
<dbReference type="InterPro" id="IPR027417">
    <property type="entry name" value="P-loop_NTPase"/>
</dbReference>
<dbReference type="EMBL" id="NRHC01000126">
    <property type="protein sequence ID" value="RIY31136.1"/>
    <property type="molecule type" value="Genomic_DNA"/>
</dbReference>
<dbReference type="InterPro" id="IPR007807">
    <property type="entry name" value="TcmA/NAT10_helicase"/>
</dbReference>
<dbReference type="RefSeq" id="WP_119525732.1">
    <property type="nucleotide sequence ID" value="NZ_NRHC01000126.1"/>
</dbReference>
<evidence type="ECO:0000256" key="1">
    <source>
        <dbReference type="ARBA" id="ARBA00022741"/>
    </source>
</evidence>
<gene>
    <name evidence="4" type="ORF">CKF54_07470</name>
</gene>
<evidence type="ECO:0000313" key="5">
    <source>
        <dbReference type="Proteomes" id="UP000265691"/>
    </source>
</evidence>
<feature type="domain" description="AAA+ ATPase" evidence="3">
    <location>
        <begin position="273"/>
        <end position="430"/>
    </location>
</feature>
<dbReference type="OrthoDB" id="5578851at2"/>
<reference evidence="4 5" key="1">
    <citation type="submission" date="2017-08" db="EMBL/GenBank/DDBJ databases">
        <title>Reclassification of Bisgaard taxon 37 and 44.</title>
        <authorList>
            <person name="Christensen H."/>
        </authorList>
    </citation>
    <scope>NUCLEOTIDE SEQUENCE [LARGE SCALE GENOMIC DNA]</scope>
    <source>
        <strain evidence="4 5">B96_3</strain>
    </source>
</reference>
<dbReference type="Proteomes" id="UP000265691">
    <property type="component" value="Unassembled WGS sequence"/>
</dbReference>
<comment type="caution">
    <text evidence="4">The sequence shown here is derived from an EMBL/GenBank/DDBJ whole genome shotgun (WGS) entry which is preliminary data.</text>
</comment>
<dbReference type="Pfam" id="PF05127">
    <property type="entry name" value="NAT10_TcmA_helicase"/>
    <property type="match status" value="1"/>
</dbReference>